<name>A0A835JP57_9ROSI</name>
<dbReference type="Gene3D" id="3.20.20.210">
    <property type="match status" value="1"/>
</dbReference>
<keyword evidence="4" id="KW-1185">Reference proteome</keyword>
<dbReference type="GO" id="GO:0004853">
    <property type="term" value="F:uroporphyrinogen decarboxylase activity"/>
    <property type="evidence" value="ECO:0007669"/>
    <property type="project" value="InterPro"/>
</dbReference>
<gene>
    <name evidence="3" type="ORF">SADUNF_Sadunf11G0075400</name>
</gene>
<evidence type="ECO:0000313" key="4">
    <source>
        <dbReference type="Proteomes" id="UP000657918"/>
    </source>
</evidence>
<keyword evidence="1" id="KW-1133">Transmembrane helix</keyword>
<dbReference type="InterPro" id="IPR038071">
    <property type="entry name" value="UROD/MetE-like_sf"/>
</dbReference>
<feature type="transmembrane region" description="Helical" evidence="1">
    <location>
        <begin position="93"/>
        <end position="112"/>
    </location>
</feature>
<dbReference type="OrthoDB" id="339900at2759"/>
<reference evidence="3 4" key="1">
    <citation type="submission" date="2020-10" db="EMBL/GenBank/DDBJ databases">
        <title>Plant Genome Project.</title>
        <authorList>
            <person name="Zhang R.-G."/>
        </authorList>
    </citation>
    <scope>NUCLEOTIDE SEQUENCE [LARGE SCALE GENOMIC DNA]</scope>
    <source>
        <strain evidence="3">FAFU-HL-1</strain>
        <tissue evidence="3">Leaf</tissue>
    </source>
</reference>
<dbReference type="PANTHER" id="PTHR21091">
    <property type="entry name" value="METHYLTETRAHYDROFOLATE:HOMOCYSTEINE METHYLTRANSFERASE RELATED"/>
    <property type="match status" value="1"/>
</dbReference>
<protein>
    <recommendedName>
        <fullName evidence="2">Uroporphyrinogen decarboxylase (URO-D) domain-containing protein</fullName>
    </recommendedName>
</protein>
<evidence type="ECO:0000313" key="3">
    <source>
        <dbReference type="EMBL" id="KAF9672736.1"/>
    </source>
</evidence>
<keyword evidence="1" id="KW-0812">Transmembrane</keyword>
<evidence type="ECO:0000259" key="2">
    <source>
        <dbReference type="Pfam" id="PF01208"/>
    </source>
</evidence>
<accession>A0A835JP57</accession>
<feature type="domain" description="Uroporphyrinogen decarboxylase (URO-D)" evidence="2">
    <location>
        <begin position="135"/>
        <end position="195"/>
    </location>
</feature>
<comment type="caution">
    <text evidence="3">The sequence shown here is derived from an EMBL/GenBank/DDBJ whole genome shotgun (WGS) entry which is preliminary data.</text>
</comment>
<keyword evidence="1" id="KW-0472">Membrane</keyword>
<organism evidence="3 4">
    <name type="scientific">Salix dunnii</name>
    <dbReference type="NCBI Taxonomy" id="1413687"/>
    <lineage>
        <taxon>Eukaryota</taxon>
        <taxon>Viridiplantae</taxon>
        <taxon>Streptophyta</taxon>
        <taxon>Embryophyta</taxon>
        <taxon>Tracheophyta</taxon>
        <taxon>Spermatophyta</taxon>
        <taxon>Magnoliopsida</taxon>
        <taxon>eudicotyledons</taxon>
        <taxon>Gunneridae</taxon>
        <taxon>Pentapetalae</taxon>
        <taxon>rosids</taxon>
        <taxon>fabids</taxon>
        <taxon>Malpighiales</taxon>
        <taxon>Salicaceae</taxon>
        <taxon>Saliceae</taxon>
        <taxon>Salix</taxon>
    </lineage>
</organism>
<dbReference type="SUPFAM" id="SSF51726">
    <property type="entry name" value="UROD/MetE-like"/>
    <property type="match status" value="1"/>
</dbReference>
<evidence type="ECO:0000256" key="1">
    <source>
        <dbReference type="SAM" id="Phobius"/>
    </source>
</evidence>
<dbReference type="Proteomes" id="UP000657918">
    <property type="component" value="Chromosome 11"/>
</dbReference>
<dbReference type="Pfam" id="PF01208">
    <property type="entry name" value="URO-D"/>
    <property type="match status" value="1"/>
</dbReference>
<dbReference type="PANTHER" id="PTHR21091:SF167">
    <property type="entry name" value="UROPORPHYRINOGEN DECARBOXYLASE 1, CHLOROPLASTIC"/>
    <property type="match status" value="1"/>
</dbReference>
<dbReference type="AlphaFoldDB" id="A0A835JP57"/>
<dbReference type="EMBL" id="JADGMS010000011">
    <property type="protein sequence ID" value="KAF9672736.1"/>
    <property type="molecule type" value="Genomic_DNA"/>
</dbReference>
<dbReference type="InterPro" id="IPR000257">
    <property type="entry name" value="Uroporphyrinogen_deCOase"/>
</dbReference>
<proteinExistence type="predicted"/>
<dbReference type="GO" id="GO:0006779">
    <property type="term" value="P:porphyrin-containing compound biosynthetic process"/>
    <property type="evidence" value="ECO:0007669"/>
    <property type="project" value="InterPro"/>
</dbReference>
<sequence length="264" mass="29858">MKDPSWASWGSLLCSLEPWPRVSFCVLARLGSSQMCVLSSLIFRKFWELCCCQVTVSSSLAVGSRMWGDLCAGLLLLLLSWEASMCKEFWQPSLHFVLTFLFFGFIVGRVLACGRRSFPFPEGQLRAGLVSLGKPWEAFHPDGVIIFSDILTQLPAFGVPFDIEELRDPVTQSPIRSEEGLKALLPIELEKLQFMLVSTVSNKCPKTPLVLYINGNGERMKRTGVDVIGLSGLWIWKMEGSVWGVRSVYRETWTLLTYFHLFFQ</sequence>